<dbReference type="GO" id="GO:0016757">
    <property type="term" value="F:glycosyltransferase activity"/>
    <property type="evidence" value="ECO:0007669"/>
    <property type="project" value="UniProtKB-KW"/>
</dbReference>
<dbReference type="EC" id="2.4.-.-" evidence="1"/>
<accession>A0ABY5KI25</accession>
<protein>
    <submittedName>
        <fullName evidence="1">Glycosyltransferase</fullName>
        <ecNumber evidence="1">2.4.-.-</ecNumber>
    </submittedName>
</protein>
<keyword evidence="1" id="KW-0808">Transferase</keyword>
<dbReference type="EMBL" id="CP101990">
    <property type="protein sequence ID" value="UUI69116.1"/>
    <property type="molecule type" value="Genomic_DNA"/>
</dbReference>
<reference evidence="1 2" key="1">
    <citation type="submission" date="2022-07" db="EMBL/GenBank/DDBJ databases">
        <title>Novel species in genus Aeromicrobium.</title>
        <authorList>
            <person name="Ye L."/>
        </authorList>
    </citation>
    <scope>NUCLEOTIDE SEQUENCE [LARGE SCALE GENOMIC DNA]</scope>
    <source>
        <strain evidence="2">zg-Y50</strain>
    </source>
</reference>
<dbReference type="Proteomes" id="UP001315860">
    <property type="component" value="Chromosome"/>
</dbReference>
<keyword evidence="2" id="KW-1185">Reference proteome</keyword>
<organism evidence="1 2">
    <name type="scientific">Aeromicrobium duanguangcaii</name>
    <dbReference type="NCBI Taxonomy" id="2968086"/>
    <lineage>
        <taxon>Bacteria</taxon>
        <taxon>Bacillati</taxon>
        <taxon>Actinomycetota</taxon>
        <taxon>Actinomycetes</taxon>
        <taxon>Propionibacteriales</taxon>
        <taxon>Nocardioidaceae</taxon>
        <taxon>Aeromicrobium</taxon>
    </lineage>
</organism>
<evidence type="ECO:0000313" key="2">
    <source>
        <dbReference type="Proteomes" id="UP001315860"/>
    </source>
</evidence>
<proteinExistence type="predicted"/>
<dbReference type="Pfam" id="PF13692">
    <property type="entry name" value="Glyco_trans_1_4"/>
    <property type="match status" value="1"/>
</dbReference>
<dbReference type="RefSeq" id="WP_232417445.1">
    <property type="nucleotide sequence ID" value="NZ_CP101990.1"/>
</dbReference>
<name>A0ABY5KI25_9ACTN</name>
<evidence type="ECO:0000313" key="1">
    <source>
        <dbReference type="EMBL" id="UUI69116.1"/>
    </source>
</evidence>
<dbReference type="Gene3D" id="3.40.50.2000">
    <property type="entry name" value="Glycogen Phosphorylase B"/>
    <property type="match status" value="2"/>
</dbReference>
<sequence length="339" mass="38002">MRLQRRSRPTHLRVMMSFKEPTPRTNPYITQLRDSLAETEGVTPSPWTWKGALTGPVDVFHAHWPESLIEQRGAVSTLGRRVLYALFLLRLQLTGVPVVRTVHNVDLPQGISRVDRSLLRWTERLTRVRIVLNEFTPVPADQPSVLIEHGDYRRWFAKYDVPDPVAGRVVFFGKIRRYKNVEGLIEAFTAIEDRPDWTLRVVGSPSSDELAGRLRELAQADPRIGLELGFVEDPDLAREAGEATVVVLPYPEMHNSGSVLAALSFDRPVLVPDNAFNRALDAEVGPGWVLRYEGDLTAADVEAAVLKAQQGGGRPDLDRRDWSQAGPRHVAAYRLALEG</sequence>
<dbReference type="SUPFAM" id="SSF53756">
    <property type="entry name" value="UDP-Glycosyltransferase/glycogen phosphorylase"/>
    <property type="match status" value="1"/>
</dbReference>
<keyword evidence="1" id="KW-0328">Glycosyltransferase</keyword>
<gene>
    <name evidence="1" type="ORF">NP095_03140</name>
</gene>